<dbReference type="InterPro" id="IPR013149">
    <property type="entry name" value="ADH-like_C"/>
</dbReference>
<sequence length="341" mass="37821">MSSRNVKIRAKKYVLTKYYNGEPKESDFEIVEEELGELKENEILVQALYYSIDPYMRAHMHLHKLPLDMIGRQLAEVIDSRHDAYPIGCYVVDSFGWRTHTITNPNIPYPKGDGLPLVRVPDVSPHPLSISLGILDAPGNTAHFGITEICEPKAGETIVITGAAGAVGSHAGQIAKILGCKVIGFAGSAKKCEYLVNELGFDHAFNYKTADIIEALKSVAPNGVDCYFDNVGGELSYKIMRQMKSNGRVAVCGSISTYNNVEPAKGSVLQPIIAYKQLTLKGFLVYRWADRFEDCMNTTLKWVNEGKLKYKEEVYYGFENMVKALNSILRGENIGKAIVKA</sequence>
<evidence type="ECO:0000256" key="26">
    <source>
        <dbReference type="ARBA" id="ARBA00048066"/>
    </source>
</evidence>
<evidence type="ECO:0000256" key="12">
    <source>
        <dbReference type="ARBA" id="ARBA00022990"/>
    </source>
</evidence>
<comment type="catalytic activity">
    <reaction evidence="26">
        <text>nonan-2-one + NADP(+) = (3E)-nonen-2-one + NADPH + H(+)</text>
        <dbReference type="Rhea" id="RHEA:50616"/>
        <dbReference type="ChEBI" id="CHEBI:15378"/>
        <dbReference type="ChEBI" id="CHEBI:57783"/>
        <dbReference type="ChEBI" id="CHEBI:58349"/>
        <dbReference type="ChEBI" id="CHEBI:77927"/>
        <dbReference type="ChEBI" id="CHEBI:133457"/>
    </reaction>
    <physiologicalReaction direction="right-to-left" evidence="26">
        <dbReference type="Rhea" id="RHEA:50618"/>
    </physiologicalReaction>
</comment>
<comment type="catalytic activity">
    <reaction evidence="27">
        <text>13,14-dihydro-15-oxo-PGF2alpha + NADP(+) = 15-oxoprostaglandin F2alpha + NADPH + H(+)</text>
        <dbReference type="Rhea" id="RHEA:50588"/>
        <dbReference type="ChEBI" id="CHEBI:15378"/>
        <dbReference type="ChEBI" id="CHEBI:57783"/>
        <dbReference type="ChEBI" id="CHEBI:58349"/>
        <dbReference type="ChEBI" id="CHEBI:133374"/>
        <dbReference type="ChEBI" id="CHEBI:133409"/>
    </reaction>
    <physiologicalReaction direction="right-to-left" evidence="27">
        <dbReference type="Rhea" id="RHEA:50590"/>
    </physiologicalReaction>
</comment>
<comment type="subcellular location">
    <subcellularLocation>
        <location evidence="1">Cytoplasm</location>
    </subcellularLocation>
</comment>
<evidence type="ECO:0000313" key="36">
    <source>
        <dbReference type="EMBL" id="CAF4933922.1"/>
    </source>
</evidence>
<evidence type="ECO:0000256" key="19">
    <source>
        <dbReference type="ARBA" id="ARBA00033119"/>
    </source>
</evidence>
<comment type="catalytic activity">
    <reaction evidence="25">
        <text>dodecanal + NADP(+) = (2E)-dodecenal + NADPH + H(+)</text>
        <dbReference type="Rhea" id="RHEA:50784"/>
        <dbReference type="ChEBI" id="CHEBI:15378"/>
        <dbReference type="ChEBI" id="CHEBI:27836"/>
        <dbReference type="ChEBI" id="CHEBI:57783"/>
        <dbReference type="ChEBI" id="CHEBI:58349"/>
        <dbReference type="ChEBI" id="CHEBI:133741"/>
    </reaction>
    <physiologicalReaction direction="right-to-left" evidence="25">
        <dbReference type="Rhea" id="RHEA:50786"/>
    </physiologicalReaction>
</comment>
<evidence type="ECO:0000313" key="37">
    <source>
        <dbReference type="Proteomes" id="UP000663880"/>
    </source>
</evidence>
<dbReference type="FunFam" id="3.40.50.720:FF:000121">
    <property type="entry name" value="Prostaglandin reductase 2"/>
    <property type="match status" value="1"/>
</dbReference>
<evidence type="ECO:0000259" key="35">
    <source>
        <dbReference type="SMART" id="SM00829"/>
    </source>
</evidence>
<evidence type="ECO:0000256" key="17">
    <source>
        <dbReference type="ARBA" id="ARBA00032255"/>
    </source>
</evidence>
<evidence type="ECO:0000256" key="13">
    <source>
        <dbReference type="ARBA" id="ARBA00023002"/>
    </source>
</evidence>
<dbReference type="CDD" id="cd08294">
    <property type="entry name" value="leukotriene_B4_DH_like"/>
    <property type="match status" value="1"/>
</dbReference>
<evidence type="ECO:0000256" key="7">
    <source>
        <dbReference type="ARBA" id="ARBA00022490"/>
    </source>
</evidence>
<evidence type="ECO:0000256" key="6">
    <source>
        <dbReference type="ARBA" id="ARBA00020651"/>
    </source>
</evidence>
<dbReference type="PANTHER" id="PTHR43205">
    <property type="entry name" value="PROSTAGLANDIN REDUCTASE"/>
    <property type="match status" value="1"/>
</dbReference>
<comment type="catalytic activity">
    <reaction evidence="23">
        <text>leukotriene B4 + NADP(+) = 12-oxo-leukotriene B4 + NADPH + H(+)</text>
        <dbReference type="Rhea" id="RHEA:50608"/>
        <dbReference type="ChEBI" id="CHEBI:15378"/>
        <dbReference type="ChEBI" id="CHEBI:57461"/>
        <dbReference type="ChEBI" id="CHEBI:57783"/>
        <dbReference type="ChEBI" id="CHEBI:58349"/>
        <dbReference type="ChEBI" id="CHEBI:133309"/>
    </reaction>
    <physiologicalReaction direction="left-to-right" evidence="23">
        <dbReference type="Rhea" id="RHEA:50609"/>
    </physiologicalReaction>
</comment>
<evidence type="ECO:0000256" key="21">
    <source>
        <dbReference type="ARBA" id="ARBA00047617"/>
    </source>
</evidence>
<evidence type="ECO:0000256" key="23">
    <source>
        <dbReference type="ARBA" id="ARBA00047871"/>
    </source>
</evidence>
<evidence type="ECO:0000256" key="8">
    <source>
        <dbReference type="ARBA" id="ARBA00022501"/>
    </source>
</evidence>
<comment type="catalytic activity">
    <reaction evidence="28">
        <text>4-hydroxynonanal + NADP(+) = (E)-4-hydroxynon-2-enal + NADPH + H(+)</text>
        <dbReference type="Rhea" id="RHEA:64736"/>
        <dbReference type="ChEBI" id="CHEBI:15378"/>
        <dbReference type="ChEBI" id="CHEBI:57783"/>
        <dbReference type="ChEBI" id="CHEBI:58349"/>
        <dbReference type="ChEBI" id="CHEBI:58968"/>
        <dbReference type="ChEBI" id="CHEBI:156112"/>
    </reaction>
    <physiologicalReaction direction="right-to-left" evidence="28">
        <dbReference type="Rhea" id="RHEA:64738"/>
    </physiologicalReaction>
</comment>
<evidence type="ECO:0000256" key="30">
    <source>
        <dbReference type="ARBA" id="ARBA00048953"/>
    </source>
</evidence>
<dbReference type="Proteomes" id="UP000663880">
    <property type="component" value="Unassembled WGS sequence"/>
</dbReference>
<reference evidence="36" key="1">
    <citation type="submission" date="2021-02" db="EMBL/GenBank/DDBJ databases">
        <authorList>
            <person name="Steward A R."/>
        </authorList>
    </citation>
    <scope>NUCLEOTIDE SEQUENCE</scope>
</reference>
<dbReference type="SMART" id="SM00829">
    <property type="entry name" value="PKS_ER"/>
    <property type="match status" value="1"/>
</dbReference>
<keyword evidence="15" id="KW-0379">Hydroxylation</keyword>
<dbReference type="InterPro" id="IPR045010">
    <property type="entry name" value="MDR_fam"/>
</dbReference>
<comment type="catalytic activity">
    <reaction evidence="32">
        <text>13,14-dihydro-15-oxo-prostaglandin E1 + NADP(+) = 15-oxoprostaglandin E1 + NADPH + H(+)</text>
        <dbReference type="Rhea" id="RHEA:50584"/>
        <dbReference type="ChEBI" id="CHEBI:15378"/>
        <dbReference type="ChEBI" id="CHEBI:57401"/>
        <dbReference type="ChEBI" id="CHEBI:57783"/>
        <dbReference type="ChEBI" id="CHEBI:58349"/>
        <dbReference type="ChEBI" id="CHEBI:133408"/>
    </reaction>
    <physiologicalReaction direction="right-to-left" evidence="32">
        <dbReference type="Rhea" id="RHEA:50586"/>
    </physiologicalReaction>
</comment>
<protein>
    <recommendedName>
        <fullName evidence="6">Prostaglandin reductase 1</fullName>
        <ecNumber evidence="4">1.3.1.48</ecNumber>
        <ecNumber evidence="5">1.3.1.74</ecNumber>
    </recommendedName>
    <alternativeName>
        <fullName evidence="19">15-oxoprostaglandin 13-reductase</fullName>
    </alternativeName>
    <alternativeName>
        <fullName evidence="17">Dithiolethione-inducible gene 1 protein</fullName>
    </alternativeName>
    <alternativeName>
        <fullName evidence="16">Leukotriene B4 12-hydroxydehydrogenase</fullName>
    </alternativeName>
    <alternativeName>
        <fullName evidence="18">NAD(P)H-dependent alkenal/one oxidoreductase</fullName>
    </alternativeName>
</protein>
<dbReference type="Pfam" id="PF16884">
    <property type="entry name" value="ADH_N_2"/>
    <property type="match status" value="1"/>
</dbReference>
<evidence type="ECO:0000256" key="22">
    <source>
        <dbReference type="ARBA" id="ARBA00047742"/>
    </source>
</evidence>
<keyword evidence="11" id="KW-0521">NADP</keyword>
<dbReference type="Gene3D" id="3.40.50.720">
    <property type="entry name" value="NAD(P)-binding Rossmann-like Domain"/>
    <property type="match status" value="1"/>
</dbReference>
<comment type="catalytic activity">
    <reaction evidence="21">
        <text>decanal + NADP(+) = (2E)-decenal + NADPH + H(+)</text>
        <dbReference type="Rhea" id="RHEA:50612"/>
        <dbReference type="ChEBI" id="CHEBI:15378"/>
        <dbReference type="ChEBI" id="CHEBI:31457"/>
        <dbReference type="ChEBI" id="CHEBI:57783"/>
        <dbReference type="ChEBI" id="CHEBI:58349"/>
        <dbReference type="ChEBI" id="CHEBI:133455"/>
    </reaction>
    <physiologicalReaction direction="right-to-left" evidence="21">
        <dbReference type="Rhea" id="RHEA:50614"/>
    </physiologicalReaction>
</comment>
<proteinExistence type="inferred from homology"/>
<comment type="subunit">
    <text evidence="3">Monomer or homodimer.</text>
</comment>
<evidence type="ECO:0000256" key="29">
    <source>
        <dbReference type="ARBA" id="ARBA00048591"/>
    </source>
</evidence>
<evidence type="ECO:0000256" key="14">
    <source>
        <dbReference type="ARBA" id="ARBA00023098"/>
    </source>
</evidence>
<evidence type="ECO:0000256" key="32">
    <source>
        <dbReference type="ARBA" id="ARBA00049070"/>
    </source>
</evidence>
<gene>
    <name evidence="36" type="ORF">PMACD_LOCUS14093</name>
</gene>
<evidence type="ECO:0000256" key="11">
    <source>
        <dbReference type="ARBA" id="ARBA00022857"/>
    </source>
</evidence>
<evidence type="ECO:0000256" key="33">
    <source>
        <dbReference type="ARBA" id="ARBA00049179"/>
    </source>
</evidence>
<evidence type="ECO:0000256" key="2">
    <source>
        <dbReference type="ARBA" id="ARBA00010460"/>
    </source>
</evidence>
<comment type="catalytic activity">
    <reaction evidence="34">
        <text>hexanal + NADP(+) = (E)-hex-2-enal + NADPH + H(+)</text>
        <dbReference type="Rhea" id="RHEA:50776"/>
        <dbReference type="ChEBI" id="CHEBI:15378"/>
        <dbReference type="ChEBI" id="CHEBI:28913"/>
        <dbReference type="ChEBI" id="CHEBI:57783"/>
        <dbReference type="ChEBI" id="CHEBI:58349"/>
        <dbReference type="ChEBI" id="CHEBI:88528"/>
    </reaction>
    <physiologicalReaction direction="right-to-left" evidence="34">
        <dbReference type="Rhea" id="RHEA:50778"/>
    </physiologicalReaction>
</comment>
<dbReference type="Pfam" id="PF00107">
    <property type="entry name" value="ADH_zinc_N"/>
    <property type="match status" value="1"/>
</dbReference>
<evidence type="ECO:0000256" key="15">
    <source>
        <dbReference type="ARBA" id="ARBA00023278"/>
    </source>
</evidence>
<comment type="catalytic activity">
    <reaction evidence="31">
        <text>(5S,12S)-dihydroxy-(6E,10E,12E,14Z)-eicosatetraenoate + NADP(+) = 12-oxo-(5S)-hydroxy-(6E,8E,10E,14Z)-eicosatetraenoate + NADPH + H(+)</text>
        <dbReference type="Rhea" id="RHEA:51212"/>
        <dbReference type="ChEBI" id="CHEBI:15378"/>
        <dbReference type="ChEBI" id="CHEBI:57783"/>
        <dbReference type="ChEBI" id="CHEBI:58349"/>
        <dbReference type="ChEBI" id="CHEBI:133974"/>
        <dbReference type="ChEBI" id="CHEBI:133975"/>
    </reaction>
    <physiologicalReaction direction="left-to-right" evidence="31">
        <dbReference type="Rhea" id="RHEA:51213"/>
    </physiologicalReaction>
</comment>
<dbReference type="InterPro" id="IPR011032">
    <property type="entry name" value="GroES-like_sf"/>
</dbReference>
<dbReference type="GO" id="GO:0047522">
    <property type="term" value="F:15-oxoprostaglandin 13-reductase [NAD(P)+] activity"/>
    <property type="evidence" value="ECO:0007669"/>
    <property type="project" value="UniProtKB-EC"/>
</dbReference>
<evidence type="ECO:0000256" key="5">
    <source>
        <dbReference type="ARBA" id="ARBA00012410"/>
    </source>
</evidence>
<evidence type="ECO:0000256" key="16">
    <source>
        <dbReference type="ARBA" id="ARBA00031851"/>
    </source>
</evidence>
<dbReference type="Gene3D" id="3.90.180.10">
    <property type="entry name" value="Medium-chain alcohol dehydrogenases, catalytic domain"/>
    <property type="match status" value="1"/>
</dbReference>
<comment type="catalytic activity">
    <reaction evidence="24">
        <text>13,14-dihydro-15-oxo-prostaglandin F1alpha + NADP(+) = 15-oxoprostaglandin F1alpha + NADPH + H(+)</text>
        <dbReference type="Rhea" id="RHEA:50592"/>
        <dbReference type="ChEBI" id="CHEBI:15378"/>
        <dbReference type="ChEBI" id="CHEBI:57783"/>
        <dbReference type="ChEBI" id="CHEBI:58349"/>
        <dbReference type="ChEBI" id="CHEBI:79072"/>
        <dbReference type="ChEBI" id="CHEBI:133411"/>
    </reaction>
    <physiologicalReaction direction="right-to-left" evidence="24">
        <dbReference type="Rhea" id="RHEA:50594"/>
    </physiologicalReaction>
</comment>
<dbReference type="InterPro" id="IPR014190">
    <property type="entry name" value="PTGR1"/>
</dbReference>
<accession>A0A821X0J2</accession>
<comment type="catalytic activity">
    <reaction evidence="20">
        <text>octanal + NADP(+) = (2E)-octenal + NADPH + H(+)</text>
        <dbReference type="Rhea" id="RHEA:50780"/>
        <dbReference type="ChEBI" id="CHEBI:15378"/>
        <dbReference type="ChEBI" id="CHEBI:17935"/>
        <dbReference type="ChEBI" id="CHEBI:57783"/>
        <dbReference type="ChEBI" id="CHEBI:58349"/>
        <dbReference type="ChEBI" id="CHEBI:61748"/>
    </reaction>
    <physiologicalReaction direction="right-to-left" evidence="20">
        <dbReference type="Rhea" id="RHEA:50782"/>
    </physiologicalReaction>
</comment>
<keyword evidence="9" id="KW-0597">Phosphoprotein</keyword>
<keyword evidence="7" id="KW-0963">Cytoplasm</keyword>
<dbReference type="AlphaFoldDB" id="A0A821X0J2"/>
<dbReference type="GO" id="GO:0006693">
    <property type="term" value="P:prostaglandin metabolic process"/>
    <property type="evidence" value="ECO:0007669"/>
    <property type="project" value="UniProtKB-KW"/>
</dbReference>
<name>A0A821X0J2_9NEOP</name>
<dbReference type="InterPro" id="IPR036291">
    <property type="entry name" value="NAD(P)-bd_dom_sf"/>
</dbReference>
<dbReference type="GO" id="GO:0032440">
    <property type="term" value="F:2-alkenal reductase [NAD(P)H] activity"/>
    <property type="evidence" value="ECO:0007669"/>
    <property type="project" value="UniProtKB-EC"/>
</dbReference>
<evidence type="ECO:0000256" key="4">
    <source>
        <dbReference type="ARBA" id="ARBA00011981"/>
    </source>
</evidence>
<dbReference type="OrthoDB" id="809632at2759"/>
<evidence type="ECO:0000256" key="10">
    <source>
        <dbReference type="ARBA" id="ARBA00022832"/>
    </source>
</evidence>
<evidence type="ECO:0000256" key="31">
    <source>
        <dbReference type="ARBA" id="ARBA00049068"/>
    </source>
</evidence>
<dbReference type="EC" id="1.3.1.74" evidence="5"/>
<evidence type="ECO:0000256" key="27">
    <source>
        <dbReference type="ARBA" id="ARBA00048290"/>
    </source>
</evidence>
<dbReference type="SUPFAM" id="SSF50129">
    <property type="entry name" value="GroES-like"/>
    <property type="match status" value="2"/>
</dbReference>
<feature type="domain" description="Enoyl reductase (ER)" evidence="35">
    <location>
        <begin position="21"/>
        <end position="339"/>
    </location>
</feature>
<evidence type="ECO:0000256" key="3">
    <source>
        <dbReference type="ARBA" id="ARBA00011852"/>
    </source>
</evidence>
<comment type="caution">
    <text evidence="36">The sequence shown here is derived from an EMBL/GenBank/DDBJ whole genome shotgun (WGS) entry which is preliminary data.</text>
</comment>
<evidence type="ECO:0000256" key="18">
    <source>
        <dbReference type="ARBA" id="ARBA00032297"/>
    </source>
</evidence>
<evidence type="ECO:0000256" key="9">
    <source>
        <dbReference type="ARBA" id="ARBA00022553"/>
    </source>
</evidence>
<dbReference type="SUPFAM" id="SSF51735">
    <property type="entry name" value="NAD(P)-binding Rossmann-fold domains"/>
    <property type="match status" value="1"/>
</dbReference>
<organism evidence="36 37">
    <name type="scientific">Pieris macdunnoughi</name>
    <dbReference type="NCBI Taxonomy" id="345717"/>
    <lineage>
        <taxon>Eukaryota</taxon>
        <taxon>Metazoa</taxon>
        <taxon>Ecdysozoa</taxon>
        <taxon>Arthropoda</taxon>
        <taxon>Hexapoda</taxon>
        <taxon>Insecta</taxon>
        <taxon>Pterygota</taxon>
        <taxon>Neoptera</taxon>
        <taxon>Endopterygota</taxon>
        <taxon>Lepidoptera</taxon>
        <taxon>Glossata</taxon>
        <taxon>Ditrysia</taxon>
        <taxon>Papilionoidea</taxon>
        <taxon>Pieridae</taxon>
        <taxon>Pierinae</taxon>
        <taxon>Pieris</taxon>
    </lineage>
</organism>
<evidence type="ECO:0000256" key="20">
    <source>
        <dbReference type="ARBA" id="ARBA00047461"/>
    </source>
</evidence>
<comment type="catalytic activity">
    <reaction evidence="33">
        <text>an n-alkanal + NADP(+) = an alk-2-enal + NADPH + H(+)</text>
        <dbReference type="Rhea" id="RHEA:13737"/>
        <dbReference type="ChEBI" id="CHEBI:12834"/>
        <dbReference type="ChEBI" id="CHEBI:13757"/>
        <dbReference type="ChEBI" id="CHEBI:15378"/>
        <dbReference type="ChEBI" id="CHEBI:57783"/>
        <dbReference type="ChEBI" id="CHEBI:58349"/>
        <dbReference type="EC" id="1.3.1.74"/>
    </reaction>
    <physiologicalReaction direction="right-to-left" evidence="33">
        <dbReference type="Rhea" id="RHEA:13739"/>
    </physiologicalReaction>
</comment>
<keyword evidence="8" id="KW-0644">Prostaglandin metabolism</keyword>
<dbReference type="InterPro" id="IPR020843">
    <property type="entry name" value="ER"/>
</dbReference>
<keyword evidence="13" id="KW-0560">Oxidoreductase</keyword>
<dbReference type="InterPro" id="IPR041694">
    <property type="entry name" value="ADH_N_2"/>
</dbReference>
<dbReference type="GO" id="GO:0005737">
    <property type="term" value="C:cytoplasm"/>
    <property type="evidence" value="ECO:0007669"/>
    <property type="project" value="UniProtKB-SubCell"/>
</dbReference>
<dbReference type="EC" id="1.3.1.48" evidence="4"/>
<keyword evidence="10" id="KW-0276">Fatty acid metabolism</keyword>
<evidence type="ECO:0000256" key="34">
    <source>
        <dbReference type="ARBA" id="ARBA00049368"/>
    </source>
</evidence>
<comment type="similarity">
    <text evidence="2">Belongs to the NADP-dependent oxidoreductase L4BD family.</text>
</comment>
<comment type="catalytic activity">
    <reaction evidence="22">
        <text>pentan-2-one + NADP(+) = (E)-pent-3-en-2-one + NADPH + H(+)</text>
        <dbReference type="Rhea" id="RHEA:50788"/>
        <dbReference type="ChEBI" id="CHEBI:15378"/>
        <dbReference type="ChEBI" id="CHEBI:16472"/>
        <dbReference type="ChEBI" id="CHEBI:57783"/>
        <dbReference type="ChEBI" id="CHEBI:58349"/>
        <dbReference type="ChEBI" id="CHEBI:145276"/>
    </reaction>
    <physiologicalReaction direction="right-to-left" evidence="22">
        <dbReference type="Rhea" id="RHEA:50790"/>
    </physiologicalReaction>
</comment>
<keyword evidence="14" id="KW-0443">Lipid metabolism</keyword>
<comment type="catalytic activity">
    <reaction evidence="29">
        <text>20-hydroxy-leukotriene B4 + NADP(+) = 12-oxo-20-hydroxy-leukotriene B4 + NADPH + H(+)</text>
        <dbReference type="Rhea" id="RHEA:51208"/>
        <dbReference type="ChEBI" id="CHEBI:15378"/>
        <dbReference type="ChEBI" id="CHEBI:57460"/>
        <dbReference type="ChEBI" id="CHEBI:57783"/>
        <dbReference type="ChEBI" id="CHEBI:58349"/>
        <dbReference type="ChEBI" id="CHEBI:133346"/>
    </reaction>
    <physiologicalReaction direction="left-to-right" evidence="29">
        <dbReference type="Rhea" id="RHEA:51209"/>
    </physiologicalReaction>
</comment>
<evidence type="ECO:0000256" key="28">
    <source>
        <dbReference type="ARBA" id="ARBA00048387"/>
    </source>
</evidence>
<dbReference type="EMBL" id="CAJOBZ010000063">
    <property type="protein sequence ID" value="CAF4933922.1"/>
    <property type="molecule type" value="Genomic_DNA"/>
</dbReference>
<keyword evidence="37" id="KW-1185">Reference proteome</keyword>
<comment type="catalytic activity">
    <reaction evidence="30">
        <text>6-trans-leukotriene B4 + NADP(+) = 12-oxo-(5S)-hydroxy-(6E,8E,10E,14Z)-eicosatetraenoate + NADPH + H(+)</text>
        <dbReference type="Rhea" id="RHEA:51204"/>
        <dbReference type="ChEBI" id="CHEBI:15378"/>
        <dbReference type="ChEBI" id="CHEBI:57783"/>
        <dbReference type="ChEBI" id="CHEBI:58349"/>
        <dbReference type="ChEBI" id="CHEBI:90723"/>
        <dbReference type="ChEBI" id="CHEBI:133974"/>
    </reaction>
    <physiologicalReaction direction="left-to-right" evidence="30">
        <dbReference type="Rhea" id="RHEA:51205"/>
    </physiologicalReaction>
</comment>
<keyword evidence="12" id="KW-0007">Acetylation</keyword>
<evidence type="ECO:0000256" key="1">
    <source>
        <dbReference type="ARBA" id="ARBA00004496"/>
    </source>
</evidence>
<evidence type="ECO:0000256" key="25">
    <source>
        <dbReference type="ARBA" id="ARBA00047903"/>
    </source>
</evidence>
<evidence type="ECO:0000256" key="24">
    <source>
        <dbReference type="ARBA" id="ARBA00047878"/>
    </source>
</evidence>
<dbReference type="PANTHER" id="PTHR43205:SF7">
    <property type="entry name" value="PROSTAGLANDIN REDUCTASE 1"/>
    <property type="match status" value="1"/>
</dbReference>